<evidence type="ECO:0000259" key="2">
    <source>
        <dbReference type="PROSITE" id="PS51321"/>
    </source>
</evidence>
<name>A0A9P6D3J5_9AGAR</name>
<dbReference type="PANTHER" id="PTHR11477">
    <property type="entry name" value="TRANSCRIPTION FACTOR S-II ZINC FINGER DOMAIN-CONTAINING PROTEIN"/>
    <property type="match status" value="1"/>
</dbReference>
<feature type="compositionally biased region" description="Basic and acidic residues" evidence="1">
    <location>
        <begin position="309"/>
        <end position="331"/>
    </location>
</feature>
<dbReference type="GO" id="GO:0031440">
    <property type="term" value="P:regulation of mRNA 3'-end processing"/>
    <property type="evidence" value="ECO:0007669"/>
    <property type="project" value="TreeGrafter"/>
</dbReference>
<organism evidence="3 4">
    <name type="scientific">Pholiota conissans</name>
    <dbReference type="NCBI Taxonomy" id="109636"/>
    <lineage>
        <taxon>Eukaryota</taxon>
        <taxon>Fungi</taxon>
        <taxon>Dikarya</taxon>
        <taxon>Basidiomycota</taxon>
        <taxon>Agaricomycotina</taxon>
        <taxon>Agaricomycetes</taxon>
        <taxon>Agaricomycetidae</taxon>
        <taxon>Agaricales</taxon>
        <taxon>Agaricineae</taxon>
        <taxon>Strophariaceae</taxon>
        <taxon>Pholiota</taxon>
    </lineage>
</organism>
<dbReference type="AlphaFoldDB" id="A0A9P6D3J5"/>
<dbReference type="Proteomes" id="UP000807469">
    <property type="component" value="Unassembled WGS sequence"/>
</dbReference>
<dbReference type="Gene3D" id="1.10.472.30">
    <property type="entry name" value="Transcription elongation factor S-II, central domain"/>
    <property type="match status" value="1"/>
</dbReference>
<feature type="domain" description="TFIIS central" evidence="2">
    <location>
        <begin position="119"/>
        <end position="286"/>
    </location>
</feature>
<feature type="compositionally biased region" description="Pro residues" evidence="1">
    <location>
        <begin position="857"/>
        <end position="876"/>
    </location>
</feature>
<dbReference type="Pfam" id="PF07744">
    <property type="entry name" value="SPOC"/>
    <property type="match status" value="1"/>
</dbReference>
<proteinExistence type="predicted"/>
<dbReference type="InterPro" id="IPR012921">
    <property type="entry name" value="SPOC_C"/>
</dbReference>
<dbReference type="PANTHER" id="PTHR11477:SF11">
    <property type="entry name" value="TRANSCRIPTION FACTOR BYE1"/>
    <property type="match status" value="1"/>
</dbReference>
<dbReference type="InterPro" id="IPR036575">
    <property type="entry name" value="TFIIS_cen_dom_sf"/>
</dbReference>
<protein>
    <recommendedName>
        <fullName evidence="2">TFIIS central domain-containing protein</fullName>
    </recommendedName>
</protein>
<sequence>MATRRQATLKMKKTTSEPMFNMEQSEESSSSEDEYVEDSVSAVKAMEKRHGRLNRPPVVSDSDSIADTGKRRLSRHKISVSPSPSTHGHLKRKATNATRSSSPPLSKRKKSGDAGDDPARKYCLSKLEELFKDVFLRYPHVHVPASDGDESKPEDLRTGEEHLKTTIVPKKIEELSDEEKEDLIKESQQFSRDLEVCIFEIYAEPDKSGHPHAGGKYKERFRMLQFNLSKVDRIVIHQRITSGTISPKEISLMSSTDLADEETKQSIKLAEQEALEHSILLKSTVPRAKITHKGLQDIEDVNGEVATAHEKEVHKEREQEEEERRERERMARLRTTQRHRTASVSIPPESPTTGEQSWGGPPPVPVHVLSPTSAEFPGLHTSARPALFMQTSDLTSSEPELNLADLINIDDEQDPASSGVSQPVLGPNIVASPVDGILPTAATAATPTGISPFAARPEKQRGASFDLNALWNMPKGDASKTDETSTLTPPETAPTAVPSEEPLDGSDKDDAMELESVEANDQDFDMFLEEKETQEHSEELIITPIPPRDVETLPEVWTGKLAMPLDSSVPQETSLVARQIAGRPLPPDSPLWKTLFPSDQLRIEGRVPVENSVKYLLGMRLNPAKEMYAAVFAPASQEHERDFQVLCDFLISKNRHGLVFPWGSRPKEYHPGRELYMIPLRQTDTLPEFVELLDELKLPKIRSKDYLLGVWLLNKGKLAILPGVPQQSTTPPNPPQLSQTPPLSTPMFNNPPPGSQLPPQLAPSLPPSIPGLPVIAPAALAAEVASLTPEQLQELLRTLATTQIQLPPLPQPVPPAVPPVGPPNINRPPSHHMPPPIGAPPPVGQHPPMLSGGQPWMQPPPHPYPNFPPPNVPFQPPMHGMSPAPPASRPSFDRPEYERQDYGRPGPTYDRPNYDRDFQPGPHYGGGNRSERGWRGNASHRGGGMRGGPRGRGRDRERSGEGHDFDRRSSDAGWPRRQRNEGQGGPSW</sequence>
<dbReference type="InterPro" id="IPR003618">
    <property type="entry name" value="TFIIS_cen_dom"/>
</dbReference>
<feature type="region of interest" description="Disordered" evidence="1">
    <location>
        <begin position="309"/>
        <end position="360"/>
    </location>
</feature>
<feature type="compositionally biased region" description="Acidic residues" evidence="1">
    <location>
        <begin position="24"/>
        <end position="37"/>
    </location>
</feature>
<reference evidence="3" key="1">
    <citation type="submission" date="2020-11" db="EMBL/GenBank/DDBJ databases">
        <authorList>
            <consortium name="DOE Joint Genome Institute"/>
            <person name="Ahrendt S."/>
            <person name="Riley R."/>
            <person name="Andreopoulos W."/>
            <person name="Labutti K."/>
            <person name="Pangilinan J."/>
            <person name="Ruiz-Duenas F.J."/>
            <person name="Barrasa J.M."/>
            <person name="Sanchez-Garcia M."/>
            <person name="Camarero S."/>
            <person name="Miyauchi S."/>
            <person name="Serrano A."/>
            <person name="Linde D."/>
            <person name="Babiker R."/>
            <person name="Drula E."/>
            <person name="Ayuso-Fernandez I."/>
            <person name="Pacheco R."/>
            <person name="Padilla G."/>
            <person name="Ferreira P."/>
            <person name="Barriuso J."/>
            <person name="Kellner H."/>
            <person name="Castanera R."/>
            <person name="Alfaro M."/>
            <person name="Ramirez L."/>
            <person name="Pisabarro A.G."/>
            <person name="Kuo A."/>
            <person name="Tritt A."/>
            <person name="Lipzen A."/>
            <person name="He G."/>
            <person name="Yan M."/>
            <person name="Ng V."/>
            <person name="Cullen D."/>
            <person name="Martin F."/>
            <person name="Rosso M.-N."/>
            <person name="Henrissat B."/>
            <person name="Hibbett D."/>
            <person name="Martinez A.T."/>
            <person name="Grigoriev I.V."/>
        </authorList>
    </citation>
    <scope>NUCLEOTIDE SEQUENCE</scope>
    <source>
        <strain evidence="3">CIRM-BRFM 674</strain>
    </source>
</reference>
<dbReference type="GO" id="GO:0006368">
    <property type="term" value="P:transcription elongation by RNA polymerase II"/>
    <property type="evidence" value="ECO:0007669"/>
    <property type="project" value="TreeGrafter"/>
</dbReference>
<dbReference type="PROSITE" id="PS51321">
    <property type="entry name" value="TFIIS_CENTRAL"/>
    <property type="match status" value="1"/>
</dbReference>
<evidence type="ECO:0000313" key="3">
    <source>
        <dbReference type="EMBL" id="KAF9482544.1"/>
    </source>
</evidence>
<dbReference type="EMBL" id="MU155164">
    <property type="protein sequence ID" value="KAF9482544.1"/>
    <property type="molecule type" value="Genomic_DNA"/>
</dbReference>
<feature type="compositionally biased region" description="Pro residues" evidence="1">
    <location>
        <begin position="823"/>
        <end position="845"/>
    </location>
</feature>
<dbReference type="Pfam" id="PF07500">
    <property type="entry name" value="TFIIS_M"/>
    <property type="match status" value="1"/>
</dbReference>
<evidence type="ECO:0000256" key="1">
    <source>
        <dbReference type="SAM" id="MobiDB-lite"/>
    </source>
</evidence>
<feature type="compositionally biased region" description="Pro residues" evidence="1">
    <location>
        <begin position="749"/>
        <end position="762"/>
    </location>
</feature>
<gene>
    <name evidence="3" type="ORF">BDN70DRAFT_417191</name>
</gene>
<feature type="region of interest" description="Disordered" evidence="1">
    <location>
        <begin position="823"/>
        <end position="988"/>
    </location>
</feature>
<evidence type="ECO:0000313" key="4">
    <source>
        <dbReference type="Proteomes" id="UP000807469"/>
    </source>
</evidence>
<feature type="region of interest" description="Disordered" evidence="1">
    <location>
        <begin position="723"/>
        <end position="762"/>
    </location>
</feature>
<dbReference type="GO" id="GO:0031564">
    <property type="term" value="P:transcription antitermination"/>
    <property type="evidence" value="ECO:0007669"/>
    <property type="project" value="TreeGrafter"/>
</dbReference>
<dbReference type="GO" id="GO:0005634">
    <property type="term" value="C:nucleus"/>
    <property type="evidence" value="ECO:0007669"/>
    <property type="project" value="TreeGrafter"/>
</dbReference>
<feature type="compositionally biased region" description="Gly residues" evidence="1">
    <location>
        <begin position="941"/>
        <end position="950"/>
    </location>
</feature>
<dbReference type="SUPFAM" id="SSF46942">
    <property type="entry name" value="Elongation factor TFIIS domain 2"/>
    <property type="match status" value="1"/>
</dbReference>
<dbReference type="GO" id="GO:0001139">
    <property type="term" value="F:RNA polymerase II complex recruiting activity"/>
    <property type="evidence" value="ECO:0007669"/>
    <property type="project" value="TreeGrafter"/>
</dbReference>
<dbReference type="OrthoDB" id="436852at2759"/>
<accession>A0A9P6D3J5</accession>
<comment type="caution">
    <text evidence="3">The sequence shown here is derived from an EMBL/GenBank/DDBJ whole genome shotgun (WGS) entry which is preliminary data.</text>
</comment>
<dbReference type="GO" id="GO:0006362">
    <property type="term" value="P:transcription elongation by RNA polymerase I"/>
    <property type="evidence" value="ECO:0007669"/>
    <property type="project" value="TreeGrafter"/>
</dbReference>
<keyword evidence="4" id="KW-1185">Reference proteome</keyword>
<feature type="compositionally biased region" description="Basic and acidic residues" evidence="1">
    <location>
        <begin position="952"/>
        <end position="970"/>
    </location>
</feature>
<feature type="region of interest" description="Disordered" evidence="1">
    <location>
        <begin position="472"/>
        <end position="508"/>
    </location>
</feature>
<dbReference type="CDD" id="cd21538">
    <property type="entry name" value="SPOC_TFIIS"/>
    <property type="match status" value="1"/>
</dbReference>
<feature type="region of interest" description="Disordered" evidence="1">
    <location>
        <begin position="1"/>
        <end position="119"/>
    </location>
</feature>
<feature type="compositionally biased region" description="Basic and acidic residues" evidence="1">
    <location>
        <begin position="891"/>
        <end position="902"/>
    </location>
</feature>
<dbReference type="GO" id="GO:0000977">
    <property type="term" value="F:RNA polymerase II transcription regulatory region sequence-specific DNA binding"/>
    <property type="evidence" value="ECO:0007669"/>
    <property type="project" value="TreeGrafter"/>
</dbReference>
<feature type="compositionally biased region" description="Low complexity" evidence="1">
    <location>
        <begin position="725"/>
        <end position="746"/>
    </location>
</feature>